<keyword evidence="1" id="KW-0732">Signal</keyword>
<organism evidence="2 3">
    <name type="scientific">Thermotalea metallivorans</name>
    <dbReference type="NCBI Taxonomy" id="520762"/>
    <lineage>
        <taxon>Bacteria</taxon>
        <taxon>Bacillati</taxon>
        <taxon>Bacillota</taxon>
        <taxon>Clostridia</taxon>
        <taxon>Peptostreptococcales</taxon>
        <taxon>Thermotaleaceae</taxon>
        <taxon>Thermotalea</taxon>
    </lineage>
</organism>
<protein>
    <recommendedName>
        <fullName evidence="4">Cyclic lactone autoinducer peptide</fullName>
    </recommendedName>
</protein>
<dbReference type="Proteomes" id="UP000070456">
    <property type="component" value="Unassembled WGS sequence"/>
</dbReference>
<accession>A0A140L4Y8</accession>
<evidence type="ECO:0000313" key="2">
    <source>
        <dbReference type="EMBL" id="KXG75613.1"/>
    </source>
</evidence>
<dbReference type="RefSeq" id="WP_157064956.1">
    <property type="nucleotide sequence ID" value="NZ_LOEE01000032.1"/>
</dbReference>
<comment type="caution">
    <text evidence="2">The sequence shown here is derived from an EMBL/GenBank/DDBJ whole genome shotgun (WGS) entry which is preliminary data.</text>
</comment>
<dbReference type="EMBL" id="LOEE01000032">
    <property type="protein sequence ID" value="KXG75613.1"/>
    <property type="molecule type" value="Genomic_DNA"/>
</dbReference>
<gene>
    <name evidence="2" type="ORF">AN619_16090</name>
</gene>
<evidence type="ECO:0000256" key="1">
    <source>
        <dbReference type="SAM" id="SignalP"/>
    </source>
</evidence>
<sequence length="47" mass="4993">MKIKKIVLLTAVAMLLNLAVGTAMIYADQAPLKSTPPVTPNDAPAWD</sequence>
<feature type="chain" id="PRO_5039279696" description="Cyclic lactone autoinducer peptide" evidence="1">
    <location>
        <begin position="26"/>
        <end position="47"/>
    </location>
</feature>
<reference evidence="2 3" key="1">
    <citation type="submission" date="2015-12" db="EMBL/GenBank/DDBJ databases">
        <title>Draft genome sequence of the thermoanaerobe Thermotalea metallivorans, an isolate from the runoff channel of the Great Artesian Basin, Australia.</title>
        <authorList>
            <person name="Patel B.K."/>
        </authorList>
    </citation>
    <scope>NUCLEOTIDE SEQUENCE [LARGE SCALE GENOMIC DNA]</scope>
    <source>
        <strain evidence="2 3">B2-1</strain>
    </source>
</reference>
<feature type="signal peptide" evidence="1">
    <location>
        <begin position="1"/>
        <end position="25"/>
    </location>
</feature>
<proteinExistence type="predicted"/>
<evidence type="ECO:0008006" key="4">
    <source>
        <dbReference type="Google" id="ProtNLM"/>
    </source>
</evidence>
<name>A0A140L4Y8_9FIRM</name>
<dbReference type="AlphaFoldDB" id="A0A140L4Y8"/>
<evidence type="ECO:0000313" key="3">
    <source>
        <dbReference type="Proteomes" id="UP000070456"/>
    </source>
</evidence>
<dbReference type="STRING" id="520762.AN619_16090"/>
<keyword evidence="3" id="KW-1185">Reference proteome</keyword>